<gene>
    <name evidence="1" type="ORF">NCTC10005_01847</name>
</gene>
<evidence type="ECO:0000313" key="1">
    <source>
        <dbReference type="EMBL" id="STQ09144.1"/>
    </source>
</evidence>
<organism evidence="1 2">
    <name type="scientific">Enterobacter cloacae</name>
    <dbReference type="NCBI Taxonomy" id="550"/>
    <lineage>
        <taxon>Bacteria</taxon>
        <taxon>Pseudomonadati</taxon>
        <taxon>Pseudomonadota</taxon>
        <taxon>Gammaproteobacteria</taxon>
        <taxon>Enterobacterales</taxon>
        <taxon>Enterobacteriaceae</taxon>
        <taxon>Enterobacter</taxon>
        <taxon>Enterobacter cloacae complex</taxon>
    </lineage>
</organism>
<name>A0A377LSI5_ENTCL</name>
<protein>
    <submittedName>
        <fullName evidence="1">Uncharacterized protein</fullName>
    </submittedName>
</protein>
<accession>A0A377LSI5</accession>
<sequence length="196" mass="21863">MIPTSVLEILYQLLHLLSLHVAGLVSSCHSDYPAPLCPVYHKIPKMCNLPATSLYPALDCSSSMLKYVANNIVKGQTMKMKLSLFCANTGLSKKDFPLWSDVYDALHQLRRNTGSVNIVDVDNQKTLIIHSDGMHFLLSLIEGKDDKTKIQSIQTACFERKESSVSPVFLSHSHGLISDFEFVTEVSRTFFITGQV</sequence>
<dbReference type="EMBL" id="UGJB01000004">
    <property type="protein sequence ID" value="STQ09144.1"/>
    <property type="molecule type" value="Genomic_DNA"/>
</dbReference>
<proteinExistence type="predicted"/>
<dbReference type="Proteomes" id="UP000255106">
    <property type="component" value="Unassembled WGS sequence"/>
</dbReference>
<dbReference type="AlphaFoldDB" id="A0A377LSI5"/>
<reference evidence="1 2" key="1">
    <citation type="submission" date="2018-06" db="EMBL/GenBank/DDBJ databases">
        <authorList>
            <consortium name="Pathogen Informatics"/>
            <person name="Doyle S."/>
        </authorList>
    </citation>
    <scope>NUCLEOTIDE SEQUENCE [LARGE SCALE GENOMIC DNA]</scope>
    <source>
        <strain evidence="1 2">NCTC10005</strain>
    </source>
</reference>
<evidence type="ECO:0000313" key="2">
    <source>
        <dbReference type="Proteomes" id="UP000255106"/>
    </source>
</evidence>